<evidence type="ECO:0000256" key="3">
    <source>
        <dbReference type="ARBA" id="ARBA00022454"/>
    </source>
</evidence>
<keyword evidence="6" id="KW-0539">Nucleus</keyword>
<dbReference type="Pfam" id="PF00856">
    <property type="entry name" value="SET"/>
    <property type="match status" value="1"/>
</dbReference>
<evidence type="ECO:0000259" key="7">
    <source>
        <dbReference type="PROSITE" id="PS50280"/>
    </source>
</evidence>
<dbReference type="GO" id="GO:0005634">
    <property type="term" value="C:nucleus"/>
    <property type="evidence" value="ECO:0007669"/>
    <property type="project" value="UniProtKB-SubCell"/>
</dbReference>
<evidence type="ECO:0000256" key="4">
    <source>
        <dbReference type="ARBA" id="ARBA00022603"/>
    </source>
</evidence>
<dbReference type="Gene3D" id="2.170.270.10">
    <property type="entry name" value="SET domain"/>
    <property type="match status" value="1"/>
</dbReference>
<evidence type="ECO:0000313" key="10">
    <source>
        <dbReference type="Proteomes" id="UP000094527"/>
    </source>
</evidence>
<keyword evidence="9" id="KW-0808">Transferase</keyword>
<evidence type="ECO:0000313" key="9">
    <source>
        <dbReference type="EMBL" id="ODM98111.1"/>
    </source>
</evidence>
<dbReference type="PROSITE" id="PS50280">
    <property type="entry name" value="SET"/>
    <property type="match status" value="1"/>
</dbReference>
<dbReference type="GO" id="GO:0032259">
    <property type="term" value="P:methylation"/>
    <property type="evidence" value="ECO:0007669"/>
    <property type="project" value="UniProtKB-KW"/>
</dbReference>
<keyword evidence="5" id="KW-0949">S-adenosyl-L-methionine</keyword>
<dbReference type="AlphaFoldDB" id="A0A1D2MYU5"/>
<dbReference type="SUPFAM" id="SSF82199">
    <property type="entry name" value="SET domain"/>
    <property type="match status" value="1"/>
</dbReference>
<dbReference type="PANTHER" id="PTHR46024:SF1">
    <property type="entry name" value="HISTONE-LYSINE N-METHYLTRANSFERASE EGGLESS"/>
    <property type="match status" value="1"/>
</dbReference>
<comment type="caution">
    <text evidence="9">The sequence shown here is derived from an EMBL/GenBank/DDBJ whole genome shotgun (WGS) entry which is preliminary data.</text>
</comment>
<dbReference type="EMBL" id="LJIJ01000381">
    <property type="protein sequence ID" value="ODM98111.1"/>
    <property type="molecule type" value="Genomic_DNA"/>
</dbReference>
<keyword evidence="10" id="KW-1185">Reference proteome</keyword>
<organism evidence="9 10">
    <name type="scientific">Orchesella cincta</name>
    <name type="common">Springtail</name>
    <name type="synonym">Podura cincta</name>
    <dbReference type="NCBI Taxonomy" id="48709"/>
    <lineage>
        <taxon>Eukaryota</taxon>
        <taxon>Metazoa</taxon>
        <taxon>Ecdysozoa</taxon>
        <taxon>Arthropoda</taxon>
        <taxon>Hexapoda</taxon>
        <taxon>Collembola</taxon>
        <taxon>Entomobryomorpha</taxon>
        <taxon>Entomobryoidea</taxon>
        <taxon>Orchesellidae</taxon>
        <taxon>Orchesellinae</taxon>
        <taxon>Orchesella</taxon>
    </lineage>
</organism>
<dbReference type="GO" id="GO:0005694">
    <property type="term" value="C:chromosome"/>
    <property type="evidence" value="ECO:0007669"/>
    <property type="project" value="UniProtKB-SubCell"/>
</dbReference>
<proteinExistence type="predicted"/>
<dbReference type="STRING" id="48709.A0A1D2MYU5"/>
<dbReference type="GO" id="GO:0070828">
    <property type="term" value="P:heterochromatin organization"/>
    <property type="evidence" value="ECO:0007669"/>
    <property type="project" value="TreeGrafter"/>
</dbReference>
<dbReference type="InterPro" id="IPR046341">
    <property type="entry name" value="SET_dom_sf"/>
</dbReference>
<protein>
    <submittedName>
        <fullName evidence="9">Histone-lysine N-methyltransferase SUV39H1</fullName>
    </submittedName>
</protein>
<dbReference type="SMART" id="SM00468">
    <property type="entry name" value="PreSET"/>
    <property type="match status" value="1"/>
</dbReference>
<evidence type="ECO:0000259" key="8">
    <source>
        <dbReference type="PROSITE" id="PS50867"/>
    </source>
</evidence>
<dbReference type="SMART" id="SM00317">
    <property type="entry name" value="SET"/>
    <property type="match status" value="1"/>
</dbReference>
<evidence type="ECO:0000256" key="5">
    <source>
        <dbReference type="ARBA" id="ARBA00022691"/>
    </source>
</evidence>
<dbReference type="PANTHER" id="PTHR46024">
    <property type="entry name" value="HISTONE-LYSINE N-METHYLTRANSFERASE EGGLESS"/>
    <property type="match status" value="1"/>
</dbReference>
<dbReference type="GO" id="GO:0008270">
    <property type="term" value="F:zinc ion binding"/>
    <property type="evidence" value="ECO:0007669"/>
    <property type="project" value="InterPro"/>
</dbReference>
<evidence type="ECO:0000256" key="6">
    <source>
        <dbReference type="ARBA" id="ARBA00023242"/>
    </source>
</evidence>
<dbReference type="Pfam" id="PF05033">
    <property type="entry name" value="Pre-SET"/>
    <property type="match status" value="1"/>
</dbReference>
<dbReference type="Proteomes" id="UP000094527">
    <property type="component" value="Unassembled WGS sequence"/>
</dbReference>
<dbReference type="InterPro" id="IPR051516">
    <property type="entry name" value="SETDB_methyltransferase"/>
</dbReference>
<evidence type="ECO:0000256" key="2">
    <source>
        <dbReference type="ARBA" id="ARBA00004286"/>
    </source>
</evidence>
<reference evidence="9 10" key="1">
    <citation type="journal article" date="2016" name="Genome Biol. Evol.">
        <title>Gene Family Evolution Reflects Adaptation to Soil Environmental Stressors in the Genome of the Collembolan Orchesella cincta.</title>
        <authorList>
            <person name="Faddeeva-Vakhrusheva A."/>
            <person name="Derks M.F."/>
            <person name="Anvar S.Y."/>
            <person name="Agamennone V."/>
            <person name="Suring W."/>
            <person name="Smit S."/>
            <person name="van Straalen N.M."/>
            <person name="Roelofs D."/>
        </authorList>
    </citation>
    <scope>NUCLEOTIDE SEQUENCE [LARGE SCALE GENOMIC DNA]</scope>
    <source>
        <tissue evidence="9">Mixed pool</tissue>
    </source>
</reference>
<gene>
    <name evidence="9" type="ORF">Ocin01_08575</name>
</gene>
<feature type="domain" description="SET" evidence="7">
    <location>
        <begin position="187"/>
        <end position="314"/>
    </location>
</feature>
<dbReference type="OMA" id="VWMALNT"/>
<dbReference type="InterPro" id="IPR007728">
    <property type="entry name" value="Pre-SET_dom"/>
</dbReference>
<sequence>MVKSKYIIREVGGPKEGPKCDRHLKEVHYVAPCGVKLAEPHDVREYLRITDFNLTMDFFYLKSDVNVLAEFMPTRDLSNGKELRPVQVVNCLDHEPLPHFEYISEMNIATISESQKCCDCTDNCMTPSQCACVKMTQERLALRNVTVFTYNNRRLDDYIRGGIVECNKGCPCKKDCPTRVVQAGSMWPLQIFNTGVKGWGVRALHDMPAGSFLGTYAGELINSKEAELRTDQDGSTYMANLDYVPIQPGDKRKIYSSPKAYSDNGIFSSFQHSCNPNVVMQNVFIDTHDIRFPQLAFFTIKVVKAGSELVFDYNYDIKKNKGDPLYCSCLTPYCKEAILAASFPPCV</sequence>
<keyword evidence="3" id="KW-0158">Chromosome</keyword>
<comment type="subcellular location">
    <subcellularLocation>
        <location evidence="2">Chromosome</location>
    </subcellularLocation>
    <subcellularLocation>
        <location evidence="1">Nucleus</location>
    </subcellularLocation>
</comment>
<dbReference type="GO" id="GO:0046974">
    <property type="term" value="F:histone H3K9 methyltransferase activity"/>
    <property type="evidence" value="ECO:0007669"/>
    <property type="project" value="TreeGrafter"/>
</dbReference>
<dbReference type="PROSITE" id="PS50867">
    <property type="entry name" value="PRE_SET"/>
    <property type="match status" value="1"/>
</dbReference>
<keyword evidence="4 9" id="KW-0489">Methyltransferase</keyword>
<accession>A0A1D2MYU5</accession>
<dbReference type="GO" id="GO:0010629">
    <property type="term" value="P:negative regulation of gene expression"/>
    <property type="evidence" value="ECO:0007669"/>
    <property type="project" value="TreeGrafter"/>
</dbReference>
<name>A0A1D2MYU5_ORCCI</name>
<dbReference type="OrthoDB" id="5792673at2759"/>
<feature type="domain" description="Pre-SET" evidence="8">
    <location>
        <begin position="116"/>
        <end position="184"/>
    </location>
</feature>
<evidence type="ECO:0000256" key="1">
    <source>
        <dbReference type="ARBA" id="ARBA00004123"/>
    </source>
</evidence>
<dbReference type="InterPro" id="IPR001214">
    <property type="entry name" value="SET_dom"/>
</dbReference>